<dbReference type="Proteomes" id="UP000077202">
    <property type="component" value="Unassembled WGS sequence"/>
</dbReference>
<name>A0A176WQF6_MARPO</name>
<accession>A0A176WQF6</accession>
<protein>
    <submittedName>
        <fullName evidence="2">Uncharacterized protein</fullName>
    </submittedName>
</protein>
<dbReference type="EMBL" id="LVLJ01000183">
    <property type="protein sequence ID" value="OAE35347.1"/>
    <property type="molecule type" value="Genomic_DNA"/>
</dbReference>
<evidence type="ECO:0000313" key="2">
    <source>
        <dbReference type="EMBL" id="OAE35347.1"/>
    </source>
</evidence>
<gene>
    <name evidence="2" type="ORF">AXG93_3546s1050</name>
</gene>
<organism evidence="2 3">
    <name type="scientific">Marchantia polymorpha subsp. ruderalis</name>
    <dbReference type="NCBI Taxonomy" id="1480154"/>
    <lineage>
        <taxon>Eukaryota</taxon>
        <taxon>Viridiplantae</taxon>
        <taxon>Streptophyta</taxon>
        <taxon>Embryophyta</taxon>
        <taxon>Marchantiophyta</taxon>
        <taxon>Marchantiopsida</taxon>
        <taxon>Marchantiidae</taxon>
        <taxon>Marchantiales</taxon>
        <taxon>Marchantiaceae</taxon>
        <taxon>Marchantia</taxon>
    </lineage>
</organism>
<evidence type="ECO:0000256" key="1">
    <source>
        <dbReference type="SAM" id="MobiDB-lite"/>
    </source>
</evidence>
<keyword evidence="3" id="KW-1185">Reference proteome</keyword>
<evidence type="ECO:0000313" key="3">
    <source>
        <dbReference type="Proteomes" id="UP000077202"/>
    </source>
</evidence>
<comment type="caution">
    <text evidence="2">The sequence shown here is derived from an EMBL/GenBank/DDBJ whole genome shotgun (WGS) entry which is preliminary data.</text>
</comment>
<reference evidence="2" key="1">
    <citation type="submission" date="2016-03" db="EMBL/GenBank/DDBJ databases">
        <title>Mechanisms controlling the formation of the plant cell surface in tip-growing cells are functionally conserved among land plants.</title>
        <authorList>
            <person name="Honkanen S."/>
            <person name="Jones V.A."/>
            <person name="Morieri G."/>
            <person name="Champion C."/>
            <person name="Hetherington A.J."/>
            <person name="Kelly S."/>
            <person name="Saint-Marcoux D."/>
            <person name="Proust H."/>
            <person name="Prescott H."/>
            <person name="Dolan L."/>
        </authorList>
    </citation>
    <scope>NUCLEOTIDE SEQUENCE [LARGE SCALE GENOMIC DNA]</scope>
    <source>
        <tissue evidence="2">Whole gametophyte</tissue>
    </source>
</reference>
<feature type="region of interest" description="Disordered" evidence="1">
    <location>
        <begin position="1"/>
        <end position="32"/>
    </location>
</feature>
<sequence>MAEVEVHPQVSSLDSILEEPKEKYPESSNRPAIVRPLPSLDGWRGLAHYRTESRRNVVKKKPQDRTPSDLYILEESVKSVKLIGDLPLAKRLEARPSYLTFFIPSCDTCTEQEGEKDRCSYVGRKDVIRHRSPS</sequence>
<proteinExistence type="predicted"/>
<dbReference type="AlphaFoldDB" id="A0A176WQF6"/>